<accession>A0ABU0ZAV5</accession>
<evidence type="ECO:0000313" key="1">
    <source>
        <dbReference type="EMBL" id="MDQ7904181.1"/>
    </source>
</evidence>
<proteinExistence type="predicted"/>
<organism evidence="1 2">
    <name type="scientific">Phytohabitans maris</name>
    <dbReference type="NCBI Taxonomy" id="3071409"/>
    <lineage>
        <taxon>Bacteria</taxon>
        <taxon>Bacillati</taxon>
        <taxon>Actinomycetota</taxon>
        <taxon>Actinomycetes</taxon>
        <taxon>Micromonosporales</taxon>
        <taxon>Micromonosporaceae</taxon>
    </lineage>
</organism>
<dbReference type="RefSeq" id="WP_308711458.1">
    <property type="nucleotide sequence ID" value="NZ_JAVHUY010000005.1"/>
</dbReference>
<sequence length="40" mass="4655">MSALAADTMWMTHRRLRAFVRQPAFLVITLVQIEAPFMSF</sequence>
<evidence type="ECO:0008006" key="3">
    <source>
        <dbReference type="Google" id="ProtNLM"/>
    </source>
</evidence>
<gene>
    <name evidence="1" type="ORF">RB614_06545</name>
</gene>
<protein>
    <recommendedName>
        <fullName evidence="3">ABC transporter permease</fullName>
    </recommendedName>
</protein>
<dbReference type="Proteomes" id="UP001230908">
    <property type="component" value="Unassembled WGS sequence"/>
</dbReference>
<keyword evidence="2" id="KW-1185">Reference proteome</keyword>
<reference evidence="1 2" key="1">
    <citation type="submission" date="2023-08" db="EMBL/GenBank/DDBJ databases">
        <title>Phytohabitans sansha sp. nov., isolated from marine sediment.</title>
        <authorList>
            <person name="Zhao Y."/>
            <person name="Yi K."/>
        </authorList>
    </citation>
    <scope>NUCLEOTIDE SEQUENCE [LARGE SCALE GENOMIC DNA]</scope>
    <source>
        <strain evidence="1 2">ZYX-F-186</strain>
    </source>
</reference>
<comment type="caution">
    <text evidence="1">The sequence shown here is derived from an EMBL/GenBank/DDBJ whole genome shotgun (WGS) entry which is preliminary data.</text>
</comment>
<evidence type="ECO:0000313" key="2">
    <source>
        <dbReference type="Proteomes" id="UP001230908"/>
    </source>
</evidence>
<name>A0ABU0ZAV5_9ACTN</name>
<dbReference type="EMBL" id="JAVHUY010000005">
    <property type="protein sequence ID" value="MDQ7904181.1"/>
    <property type="molecule type" value="Genomic_DNA"/>
</dbReference>